<evidence type="ECO:0000313" key="7">
    <source>
        <dbReference type="Proteomes" id="UP001302602"/>
    </source>
</evidence>
<dbReference type="Proteomes" id="UP001302602">
    <property type="component" value="Unassembled WGS sequence"/>
</dbReference>
<keyword evidence="7" id="KW-1185">Reference proteome</keyword>
<dbReference type="InterPro" id="IPR013083">
    <property type="entry name" value="Znf_RING/FYVE/PHD"/>
</dbReference>
<dbReference type="Pfam" id="PF10383">
    <property type="entry name" value="Clr2"/>
    <property type="match status" value="1"/>
</dbReference>
<dbReference type="SMART" id="SM00184">
    <property type="entry name" value="RING"/>
    <property type="match status" value="1"/>
</dbReference>
<keyword evidence="1" id="KW-0479">Metal-binding</keyword>
<dbReference type="RefSeq" id="XP_062643161.1">
    <property type="nucleotide sequence ID" value="XM_062790174.1"/>
</dbReference>
<dbReference type="InterPro" id="IPR001841">
    <property type="entry name" value="Znf_RING"/>
</dbReference>
<evidence type="ECO:0000256" key="4">
    <source>
        <dbReference type="PROSITE-ProRule" id="PRU00175"/>
    </source>
</evidence>
<evidence type="ECO:0000259" key="5">
    <source>
        <dbReference type="PROSITE" id="PS50089"/>
    </source>
</evidence>
<dbReference type="PANTHER" id="PTHR38046">
    <property type="entry name" value="CRYPTIC LOCI REGULATOR 2"/>
    <property type="match status" value="1"/>
</dbReference>
<protein>
    <recommendedName>
        <fullName evidence="5">RING-type domain-containing protein</fullName>
    </recommendedName>
</protein>
<dbReference type="PANTHER" id="PTHR38046:SF1">
    <property type="entry name" value="CRYPTIC LOCI REGULATOR 2"/>
    <property type="match status" value="1"/>
</dbReference>
<gene>
    <name evidence="6" type="ORF">N657DRAFT_604547</name>
</gene>
<reference evidence="6" key="1">
    <citation type="journal article" date="2023" name="Mol. Phylogenet. Evol.">
        <title>Genome-scale phylogeny and comparative genomics of the fungal order Sordariales.</title>
        <authorList>
            <person name="Hensen N."/>
            <person name="Bonometti L."/>
            <person name="Westerberg I."/>
            <person name="Brannstrom I.O."/>
            <person name="Guillou S."/>
            <person name="Cros-Aarteil S."/>
            <person name="Calhoun S."/>
            <person name="Haridas S."/>
            <person name="Kuo A."/>
            <person name="Mondo S."/>
            <person name="Pangilinan J."/>
            <person name="Riley R."/>
            <person name="LaButti K."/>
            <person name="Andreopoulos B."/>
            <person name="Lipzen A."/>
            <person name="Chen C."/>
            <person name="Yan M."/>
            <person name="Daum C."/>
            <person name="Ng V."/>
            <person name="Clum A."/>
            <person name="Steindorff A."/>
            <person name="Ohm R.A."/>
            <person name="Martin F."/>
            <person name="Silar P."/>
            <person name="Natvig D.O."/>
            <person name="Lalanne C."/>
            <person name="Gautier V."/>
            <person name="Ament-Velasquez S.L."/>
            <person name="Kruys A."/>
            <person name="Hutchinson M.I."/>
            <person name="Powell A.J."/>
            <person name="Barry K."/>
            <person name="Miller A.N."/>
            <person name="Grigoriev I.V."/>
            <person name="Debuchy R."/>
            <person name="Gladieux P."/>
            <person name="Hiltunen Thoren M."/>
            <person name="Johannesson H."/>
        </authorList>
    </citation>
    <scope>NUCLEOTIDE SEQUENCE</scope>
    <source>
        <strain evidence="6">CBS 731.68</strain>
    </source>
</reference>
<proteinExistence type="predicted"/>
<comment type="caution">
    <text evidence="6">The sequence shown here is derived from an EMBL/GenBank/DDBJ whole genome shotgun (WGS) entry which is preliminary data.</text>
</comment>
<dbReference type="EMBL" id="MU853249">
    <property type="protein sequence ID" value="KAK4119388.1"/>
    <property type="molecule type" value="Genomic_DNA"/>
</dbReference>
<keyword evidence="2 4" id="KW-0863">Zinc-finger</keyword>
<dbReference type="GO" id="GO:0033553">
    <property type="term" value="C:rDNA heterochromatin"/>
    <property type="evidence" value="ECO:0007669"/>
    <property type="project" value="TreeGrafter"/>
</dbReference>
<organism evidence="6 7">
    <name type="scientific">Parathielavia appendiculata</name>
    <dbReference type="NCBI Taxonomy" id="2587402"/>
    <lineage>
        <taxon>Eukaryota</taxon>
        <taxon>Fungi</taxon>
        <taxon>Dikarya</taxon>
        <taxon>Ascomycota</taxon>
        <taxon>Pezizomycotina</taxon>
        <taxon>Sordariomycetes</taxon>
        <taxon>Sordariomycetidae</taxon>
        <taxon>Sordariales</taxon>
        <taxon>Chaetomiaceae</taxon>
        <taxon>Parathielavia</taxon>
    </lineage>
</organism>
<name>A0AAN6TRN8_9PEZI</name>
<feature type="domain" description="RING-type" evidence="5">
    <location>
        <begin position="74"/>
        <end position="107"/>
    </location>
</feature>
<dbReference type="PROSITE" id="PS00518">
    <property type="entry name" value="ZF_RING_1"/>
    <property type="match status" value="1"/>
</dbReference>
<dbReference type="PROSITE" id="PS50089">
    <property type="entry name" value="ZF_RING_2"/>
    <property type="match status" value="1"/>
</dbReference>
<sequence>MATLHVTTIDLTGDNIENCWFCHEVVSEGGQSRTRYLLEVPAEESGYVICADCTNVLPGSNPLETVKLYGDRDCPICWEERALVAVSCGHTFCESCIRKASVCPICRSQSLRGKRHIRVTRCGVARCLPHPTVSPTPPARPPGTTGSTNIFRVGELVWYRHTTTWRLGVVLSITTRPDTTAGHYATDSRYDFTLAPLGHAMIAQANVVEDCQSMRPFLTYLIPPLMNQLKDFTFDMVDWEVVITRCMEIPDVRSRARALQHYSIEASKLAARAINASYSTYGLSSEDATVDATLRTKTYEGVYLGAEMIRVGDPVRVNTTIASQAGLRSMTSSPTLVMLVKEIQLVETFQQQPCSTLYFRGDVYCTIRSTLTQPFPPGTVRAGTLGPAFVEELTTLNTIETDRSMRWSWVMVESQKLCCETDVQGRFYVTEKLMRIIAPERYEMWVENGRLGETPLSDRGKLLAGRHPERRPGRAAALGEAVSVQFRPPHGMTED</sequence>
<dbReference type="InterPro" id="IPR017907">
    <property type="entry name" value="Znf_RING_CS"/>
</dbReference>
<dbReference type="GO" id="GO:0008270">
    <property type="term" value="F:zinc ion binding"/>
    <property type="evidence" value="ECO:0007669"/>
    <property type="project" value="UniProtKB-KW"/>
</dbReference>
<evidence type="ECO:0000256" key="2">
    <source>
        <dbReference type="ARBA" id="ARBA00022771"/>
    </source>
</evidence>
<dbReference type="SUPFAM" id="SSF57850">
    <property type="entry name" value="RING/U-box"/>
    <property type="match status" value="1"/>
</dbReference>
<dbReference type="GO" id="GO:0070824">
    <property type="term" value="C:SHREC complex"/>
    <property type="evidence" value="ECO:0007669"/>
    <property type="project" value="InterPro"/>
</dbReference>
<dbReference type="Pfam" id="PF14634">
    <property type="entry name" value="zf-RING_5"/>
    <property type="match status" value="1"/>
</dbReference>
<keyword evidence="3" id="KW-0862">Zinc</keyword>
<accession>A0AAN6TRN8</accession>
<dbReference type="GO" id="GO:0030466">
    <property type="term" value="P:silent mating-type cassette heterochromatin formation"/>
    <property type="evidence" value="ECO:0007669"/>
    <property type="project" value="TreeGrafter"/>
</dbReference>
<dbReference type="Gene3D" id="3.30.40.10">
    <property type="entry name" value="Zinc/RING finger domain, C3HC4 (zinc finger)"/>
    <property type="match status" value="1"/>
</dbReference>
<dbReference type="AlphaFoldDB" id="A0AAN6TRN8"/>
<dbReference type="InterPro" id="IPR038986">
    <property type="entry name" value="Clr2"/>
</dbReference>
<evidence type="ECO:0000256" key="1">
    <source>
        <dbReference type="ARBA" id="ARBA00022723"/>
    </source>
</evidence>
<reference evidence="6" key="2">
    <citation type="submission" date="2023-05" db="EMBL/GenBank/DDBJ databases">
        <authorList>
            <consortium name="Lawrence Berkeley National Laboratory"/>
            <person name="Steindorff A."/>
            <person name="Hensen N."/>
            <person name="Bonometti L."/>
            <person name="Westerberg I."/>
            <person name="Brannstrom I.O."/>
            <person name="Guillou S."/>
            <person name="Cros-Aarteil S."/>
            <person name="Calhoun S."/>
            <person name="Haridas S."/>
            <person name="Kuo A."/>
            <person name="Mondo S."/>
            <person name="Pangilinan J."/>
            <person name="Riley R."/>
            <person name="Labutti K."/>
            <person name="Andreopoulos B."/>
            <person name="Lipzen A."/>
            <person name="Chen C."/>
            <person name="Yanf M."/>
            <person name="Daum C."/>
            <person name="Ng V."/>
            <person name="Clum A."/>
            <person name="Ohm R."/>
            <person name="Martin F."/>
            <person name="Silar P."/>
            <person name="Natvig D."/>
            <person name="Lalanne C."/>
            <person name="Gautier V."/>
            <person name="Ament-Velasquez S.L."/>
            <person name="Kruys A."/>
            <person name="Hutchinson M.I."/>
            <person name="Powell A.J."/>
            <person name="Barry K."/>
            <person name="Miller A.N."/>
            <person name="Grigoriev I.V."/>
            <person name="Debuchy R."/>
            <person name="Gladieux P."/>
            <person name="Thoren M.H."/>
            <person name="Johannesson H."/>
        </authorList>
    </citation>
    <scope>NUCLEOTIDE SEQUENCE</scope>
    <source>
        <strain evidence="6">CBS 731.68</strain>
    </source>
</reference>
<dbReference type="GO" id="GO:0031934">
    <property type="term" value="C:mating-type region heterochromatin"/>
    <property type="evidence" value="ECO:0007669"/>
    <property type="project" value="TreeGrafter"/>
</dbReference>
<dbReference type="InterPro" id="IPR018839">
    <property type="entry name" value="Tscrpt-silencing_Clr2_C"/>
</dbReference>
<evidence type="ECO:0000313" key="6">
    <source>
        <dbReference type="EMBL" id="KAK4119388.1"/>
    </source>
</evidence>
<evidence type="ECO:0000256" key="3">
    <source>
        <dbReference type="ARBA" id="ARBA00022833"/>
    </source>
</evidence>
<dbReference type="GeneID" id="87826944"/>